<dbReference type="AlphaFoldDB" id="A0A4R3UTG8"/>
<dbReference type="Proteomes" id="UP000294692">
    <property type="component" value="Unassembled WGS sequence"/>
</dbReference>
<sequence>MSLKMDEDIKRWTAKRRKVYYKLTKAAGYEEEHGTAHLPAQGPGSALEHALIARFGTLGRVSEPFLLRSDHGLVFTSHSYTALVRSYGLRLK</sequence>
<dbReference type="EMBL" id="SMBX01000008">
    <property type="protein sequence ID" value="TCU95296.1"/>
    <property type="molecule type" value="Genomic_DNA"/>
</dbReference>
<evidence type="ECO:0000313" key="1">
    <source>
        <dbReference type="EMBL" id="TCU95296.1"/>
    </source>
</evidence>
<gene>
    <name evidence="1" type="ORF">EV686_108139</name>
</gene>
<comment type="caution">
    <text evidence="1">The sequence shown here is derived from an EMBL/GenBank/DDBJ whole genome shotgun (WGS) entry which is preliminary data.</text>
</comment>
<organism evidence="1 2">
    <name type="scientific">Paracandidimonas soli</name>
    <dbReference type="NCBI Taxonomy" id="1917182"/>
    <lineage>
        <taxon>Bacteria</taxon>
        <taxon>Pseudomonadati</taxon>
        <taxon>Pseudomonadota</taxon>
        <taxon>Betaproteobacteria</taxon>
        <taxon>Burkholderiales</taxon>
        <taxon>Alcaligenaceae</taxon>
        <taxon>Paracandidimonas</taxon>
    </lineage>
</organism>
<keyword evidence="2" id="KW-1185">Reference proteome</keyword>
<accession>A0A4R3UTG8</accession>
<proteinExistence type="predicted"/>
<dbReference type="RefSeq" id="WP_207901811.1">
    <property type="nucleotide sequence ID" value="NZ_JBHRVM010000001.1"/>
</dbReference>
<protein>
    <recommendedName>
        <fullName evidence="3">Integrase-like protein</fullName>
    </recommendedName>
</protein>
<reference evidence="1 2" key="1">
    <citation type="submission" date="2019-03" db="EMBL/GenBank/DDBJ databases">
        <title>Genomic Encyclopedia of Type Strains, Phase IV (KMG-IV): sequencing the most valuable type-strain genomes for metagenomic binning, comparative biology and taxonomic classification.</title>
        <authorList>
            <person name="Goeker M."/>
        </authorList>
    </citation>
    <scope>NUCLEOTIDE SEQUENCE [LARGE SCALE GENOMIC DNA]</scope>
    <source>
        <strain evidence="1 2">DSM 100048</strain>
    </source>
</reference>
<evidence type="ECO:0008006" key="3">
    <source>
        <dbReference type="Google" id="ProtNLM"/>
    </source>
</evidence>
<evidence type="ECO:0000313" key="2">
    <source>
        <dbReference type="Proteomes" id="UP000294692"/>
    </source>
</evidence>
<name>A0A4R3UTG8_9BURK</name>